<protein>
    <submittedName>
        <fullName evidence="1">Uncharacterized protein</fullName>
    </submittedName>
</protein>
<dbReference type="EMBL" id="JAEKNQ010000032">
    <property type="protein sequence ID" value="MBJ7603130.1"/>
    <property type="molecule type" value="Genomic_DNA"/>
</dbReference>
<evidence type="ECO:0000313" key="1">
    <source>
        <dbReference type="EMBL" id="MBJ7603130.1"/>
    </source>
</evidence>
<name>A0A934KE64_9BACT</name>
<evidence type="ECO:0000313" key="2">
    <source>
        <dbReference type="Proteomes" id="UP000620075"/>
    </source>
</evidence>
<organism evidence="1 2">
    <name type="scientific">Candidatus Dormiibacter inghamiae</name>
    <dbReference type="NCBI Taxonomy" id="3127013"/>
    <lineage>
        <taxon>Bacteria</taxon>
        <taxon>Bacillati</taxon>
        <taxon>Candidatus Dormiibacterota</taxon>
        <taxon>Candidatus Dormibacteria</taxon>
        <taxon>Candidatus Dormibacterales</taxon>
        <taxon>Candidatus Dormibacteraceae</taxon>
        <taxon>Candidatus Dormiibacter</taxon>
    </lineage>
</organism>
<reference evidence="1 2" key="1">
    <citation type="submission" date="2020-10" db="EMBL/GenBank/DDBJ databases">
        <title>Ca. Dormibacterota MAGs.</title>
        <authorList>
            <person name="Montgomery K."/>
        </authorList>
    </citation>
    <scope>NUCLEOTIDE SEQUENCE [LARGE SCALE GENOMIC DNA]</scope>
    <source>
        <strain evidence="1">SC8811_S16_3</strain>
    </source>
</reference>
<gene>
    <name evidence="1" type="ORF">JF888_08085</name>
</gene>
<accession>A0A934KE64</accession>
<proteinExistence type="predicted"/>
<dbReference type="Proteomes" id="UP000620075">
    <property type="component" value="Unassembled WGS sequence"/>
</dbReference>
<dbReference type="RefSeq" id="WP_338178617.1">
    <property type="nucleotide sequence ID" value="NZ_JAEKNQ010000032.1"/>
</dbReference>
<sequence>MVANSQLIADRFVGYEVVAGRPRVRVGNSGWMLDKVDMLMPAPGLASARFRRRGLSPAGSLVTSTGRAPTWIAAQVACGADVFLVGTKSWLACEMAIRPGLGDSGVGHNSFGEILRADDGTRPAWGSAILPAARFEEAVAPPEARLAVLDGSSAIGWLSSLRTDFAVAIIDRSAADDFAAESIIQLRSMGGTPVPLARLGWRPPAGVEALAFEAWR</sequence>
<dbReference type="AlphaFoldDB" id="A0A934KE64"/>
<comment type="caution">
    <text evidence="1">The sequence shown here is derived from an EMBL/GenBank/DDBJ whole genome shotgun (WGS) entry which is preliminary data.</text>
</comment>